<evidence type="ECO:0000256" key="3">
    <source>
        <dbReference type="ARBA" id="ARBA00022679"/>
    </source>
</evidence>
<evidence type="ECO:0000256" key="5">
    <source>
        <dbReference type="ARBA" id="ARBA00022990"/>
    </source>
</evidence>
<dbReference type="OMA" id="LMNHHEF"/>
<comment type="caution">
    <text evidence="11">The sequence shown here is derived from an EMBL/GenBank/DDBJ whole genome shotgun (WGS) entry which is preliminary data.</text>
</comment>
<dbReference type="EC" id="2.3.1.48" evidence="2"/>
<feature type="region of interest" description="Disordered" evidence="10">
    <location>
        <begin position="353"/>
        <end position="372"/>
    </location>
</feature>
<evidence type="ECO:0000256" key="10">
    <source>
        <dbReference type="SAM" id="MobiDB-lite"/>
    </source>
</evidence>
<evidence type="ECO:0000313" key="12">
    <source>
        <dbReference type="Proteomes" id="UP000001861"/>
    </source>
</evidence>
<dbReference type="GO" id="GO:0005634">
    <property type="term" value="C:nucleus"/>
    <property type="evidence" value="ECO:0007669"/>
    <property type="project" value="UniProtKB-SubCell"/>
</dbReference>
<evidence type="ECO:0000256" key="6">
    <source>
        <dbReference type="ARBA" id="ARBA00023015"/>
    </source>
</evidence>
<dbReference type="OrthoDB" id="3361892at2759"/>
<feature type="region of interest" description="Disordered" evidence="10">
    <location>
        <begin position="275"/>
        <end position="315"/>
    </location>
</feature>
<dbReference type="GeneID" id="6012227"/>
<dbReference type="GO" id="GO:0006974">
    <property type="term" value="P:DNA damage response"/>
    <property type="evidence" value="ECO:0007669"/>
    <property type="project" value="UniProtKB-KW"/>
</dbReference>
<dbReference type="PANTHER" id="PTHR31571:SF2">
    <property type="entry name" value="HISTONE ACETYLTRANSFERASE RTT109"/>
    <property type="match status" value="1"/>
</dbReference>
<evidence type="ECO:0000256" key="9">
    <source>
        <dbReference type="ARBA" id="ARBA00048940"/>
    </source>
</evidence>
<dbReference type="KEGG" id="cci:CC1G_03474"/>
<dbReference type="InterPro" id="IPR013178">
    <property type="entry name" value="Histone_AcTrfase_Rtt109/CBP"/>
</dbReference>
<dbReference type="STRING" id="240176.A8NQV4"/>
<feature type="compositionally biased region" description="Polar residues" evidence="10">
    <location>
        <begin position="353"/>
        <end position="363"/>
    </location>
</feature>
<dbReference type="FunCoup" id="A8NQV4">
    <property type="interactions" value="137"/>
</dbReference>
<comment type="subcellular location">
    <subcellularLocation>
        <location evidence="1">Nucleus</location>
    </subcellularLocation>
</comment>
<accession>A8NQV4</accession>
<dbReference type="InterPro" id="IPR051236">
    <property type="entry name" value="HAT_RTT109-like"/>
</dbReference>
<sequence>MTSTITLRDSLLAALSKLPGTREFHLHVLVSAPRKNNALFPFARPRPRTYLQDVFILLSEQENPDKPRIIVTAIEASVFNIPATSSAVFYVSKVDSTGHSTGPSPTAALVRSLLTFYADPATRPVAADHLWIQLFARAQAQYLFPNSAEFEGKKPLNDVKLCAWWKRLLSQVASDLESKASSSEGGTKVKAFYLLPGYSELEAEDTIRIATGSRPPLSKPIVWKYGHPYCEEDIPLPCPKDNPEKGANLGNYIPWFDDDPKSRFLDEIAYMPGADGIKSPARKRSKTASSSSSATLANDEPTPEPASKEAKEDKVMGELGKVTADEFWERMGFRQECVAGAVTGFFTLTASSTSNKTSRSTISPLAPQPGQVSSQINKRIMTSLTTQVEFSTVERSIRATETLESAIKGLCEGISTVPSSSNSTIRPTIVRKNTERRTPEPEPPATSLLVPPRTPPRKNASLPEISPNPFPEPIASLETYRSYIYGSTAVSNPLPTSATKTSNGTEVTPHVTVLTVRRKKKRTD</sequence>
<evidence type="ECO:0000313" key="11">
    <source>
        <dbReference type="EMBL" id="EAU86263.1"/>
    </source>
</evidence>
<dbReference type="AlphaFoldDB" id="A8NQV4"/>
<dbReference type="RefSeq" id="XP_001835692.1">
    <property type="nucleotide sequence ID" value="XM_001835640.1"/>
</dbReference>
<dbReference type="VEuPathDB" id="FungiDB:CC1G_03474"/>
<dbReference type="PANTHER" id="PTHR31571">
    <property type="entry name" value="ALTERED INHERITANCE OF MITOCHONDRIA PROTEIN 6"/>
    <property type="match status" value="1"/>
</dbReference>
<keyword evidence="7" id="KW-0804">Transcription</keyword>
<keyword evidence="8" id="KW-0539">Nucleus</keyword>
<evidence type="ECO:0000256" key="1">
    <source>
        <dbReference type="ARBA" id="ARBA00004123"/>
    </source>
</evidence>
<dbReference type="Proteomes" id="UP000001861">
    <property type="component" value="Unassembled WGS sequence"/>
</dbReference>
<keyword evidence="5" id="KW-0007">Acetylation</keyword>
<keyword evidence="6" id="KW-0805">Transcription regulation</keyword>
<dbReference type="Pfam" id="PF08214">
    <property type="entry name" value="HAT_KAT11"/>
    <property type="match status" value="1"/>
</dbReference>
<dbReference type="PROSITE" id="PS51728">
    <property type="entry name" value="RTT109_HAT"/>
    <property type="match status" value="1"/>
</dbReference>
<gene>
    <name evidence="11" type="ORF">CC1G_03474</name>
</gene>
<keyword evidence="12" id="KW-1185">Reference proteome</keyword>
<evidence type="ECO:0000256" key="8">
    <source>
        <dbReference type="ARBA" id="ARBA00023242"/>
    </source>
</evidence>
<evidence type="ECO:0000256" key="4">
    <source>
        <dbReference type="ARBA" id="ARBA00022763"/>
    </source>
</evidence>
<dbReference type="InterPro" id="IPR016849">
    <property type="entry name" value="Rtt109"/>
</dbReference>
<dbReference type="EMBL" id="AACS02000008">
    <property type="protein sequence ID" value="EAU86263.1"/>
    <property type="molecule type" value="Genomic_DNA"/>
</dbReference>
<keyword evidence="3" id="KW-0808">Transferase</keyword>
<dbReference type="SMART" id="SM01250">
    <property type="entry name" value="KAT11"/>
    <property type="match status" value="1"/>
</dbReference>
<reference evidence="11 12" key="1">
    <citation type="journal article" date="2010" name="Proc. Natl. Acad. Sci. U.S.A.">
        <title>Insights into evolution of multicellular fungi from the assembled chromosomes of the mushroom Coprinopsis cinerea (Coprinus cinereus).</title>
        <authorList>
            <person name="Stajich J.E."/>
            <person name="Wilke S.K."/>
            <person name="Ahren D."/>
            <person name="Au C.H."/>
            <person name="Birren B.W."/>
            <person name="Borodovsky M."/>
            <person name="Burns C."/>
            <person name="Canback B."/>
            <person name="Casselton L.A."/>
            <person name="Cheng C.K."/>
            <person name="Deng J."/>
            <person name="Dietrich F.S."/>
            <person name="Fargo D.C."/>
            <person name="Farman M.L."/>
            <person name="Gathman A.C."/>
            <person name="Goldberg J."/>
            <person name="Guigo R."/>
            <person name="Hoegger P.J."/>
            <person name="Hooker J.B."/>
            <person name="Huggins A."/>
            <person name="James T.Y."/>
            <person name="Kamada T."/>
            <person name="Kilaru S."/>
            <person name="Kodira C."/>
            <person name="Kues U."/>
            <person name="Kupfer D."/>
            <person name="Kwan H.S."/>
            <person name="Lomsadze A."/>
            <person name="Li W."/>
            <person name="Lilly W.W."/>
            <person name="Ma L.J."/>
            <person name="Mackey A.J."/>
            <person name="Manning G."/>
            <person name="Martin F."/>
            <person name="Muraguchi H."/>
            <person name="Natvig D.O."/>
            <person name="Palmerini H."/>
            <person name="Ramesh M.A."/>
            <person name="Rehmeyer C.J."/>
            <person name="Roe B.A."/>
            <person name="Shenoy N."/>
            <person name="Stanke M."/>
            <person name="Ter-Hovhannisyan V."/>
            <person name="Tunlid A."/>
            <person name="Velagapudi R."/>
            <person name="Vision T.J."/>
            <person name="Zeng Q."/>
            <person name="Zolan M.E."/>
            <person name="Pukkila P.J."/>
        </authorList>
    </citation>
    <scope>NUCLEOTIDE SEQUENCE [LARGE SCALE GENOMIC DNA]</scope>
    <source>
        <strain evidence="12">Okayama-7 / 130 / ATCC MYA-4618 / FGSC 9003</strain>
    </source>
</reference>
<name>A8NQV4_COPC7</name>
<feature type="region of interest" description="Disordered" evidence="10">
    <location>
        <begin position="431"/>
        <end position="470"/>
    </location>
</feature>
<organism evidence="11 12">
    <name type="scientific">Coprinopsis cinerea (strain Okayama-7 / 130 / ATCC MYA-4618 / FGSC 9003)</name>
    <name type="common">Inky cap fungus</name>
    <name type="synonym">Hormographiella aspergillata</name>
    <dbReference type="NCBI Taxonomy" id="240176"/>
    <lineage>
        <taxon>Eukaryota</taxon>
        <taxon>Fungi</taxon>
        <taxon>Dikarya</taxon>
        <taxon>Basidiomycota</taxon>
        <taxon>Agaricomycotina</taxon>
        <taxon>Agaricomycetes</taxon>
        <taxon>Agaricomycetidae</taxon>
        <taxon>Agaricales</taxon>
        <taxon>Agaricineae</taxon>
        <taxon>Psathyrellaceae</taxon>
        <taxon>Coprinopsis</taxon>
    </lineage>
</organism>
<keyword evidence="4" id="KW-0227">DNA damage</keyword>
<evidence type="ECO:0000256" key="2">
    <source>
        <dbReference type="ARBA" id="ARBA00013184"/>
    </source>
</evidence>
<dbReference type="InParanoid" id="A8NQV4"/>
<dbReference type="GO" id="GO:0006355">
    <property type="term" value="P:regulation of DNA-templated transcription"/>
    <property type="evidence" value="ECO:0007669"/>
    <property type="project" value="InterPro"/>
</dbReference>
<dbReference type="GO" id="GO:0032931">
    <property type="term" value="F:histone H3K56 acetyltransferase activity"/>
    <property type="evidence" value="ECO:0007669"/>
    <property type="project" value="TreeGrafter"/>
</dbReference>
<evidence type="ECO:0000256" key="7">
    <source>
        <dbReference type="ARBA" id="ARBA00023163"/>
    </source>
</evidence>
<feature type="compositionally biased region" description="Basic and acidic residues" evidence="10">
    <location>
        <begin position="306"/>
        <end position="315"/>
    </location>
</feature>
<dbReference type="eggNOG" id="KOG4534">
    <property type="taxonomic scope" value="Eukaryota"/>
</dbReference>
<protein>
    <recommendedName>
        <fullName evidence="2">histone acetyltransferase</fullName>
        <ecNumber evidence="2">2.3.1.48</ecNumber>
    </recommendedName>
</protein>
<proteinExistence type="predicted"/>
<comment type="catalytic activity">
    <reaction evidence="9">
        <text>L-lysyl-[histone] + acetyl-CoA = N(6)-acetyl-L-lysyl-[histone] + CoA + H(+)</text>
        <dbReference type="Rhea" id="RHEA:21992"/>
        <dbReference type="Rhea" id="RHEA-COMP:9845"/>
        <dbReference type="Rhea" id="RHEA-COMP:11338"/>
        <dbReference type="ChEBI" id="CHEBI:15378"/>
        <dbReference type="ChEBI" id="CHEBI:29969"/>
        <dbReference type="ChEBI" id="CHEBI:57287"/>
        <dbReference type="ChEBI" id="CHEBI:57288"/>
        <dbReference type="ChEBI" id="CHEBI:61930"/>
        <dbReference type="EC" id="2.3.1.48"/>
    </reaction>
    <physiologicalReaction direction="left-to-right" evidence="9">
        <dbReference type="Rhea" id="RHEA:21993"/>
    </physiologicalReaction>
</comment>